<comment type="pathway">
    <text evidence="1">Siderophore biosynthesis.</text>
</comment>
<evidence type="ECO:0000256" key="1">
    <source>
        <dbReference type="ARBA" id="ARBA00004924"/>
    </source>
</evidence>
<dbReference type="GeneID" id="33060223"/>
<sequence>MLSNDKTAKIKIMPILPTLFPVQTDHPAIKPDAARIQSALITYLIECVLLEEWIKAPLIEVTTTTDYLASQKLQPHLTSLPSAYQTFFAEDNPLLVIQTSKDDRLLLLVEPGYTAPWRLHKSCLPVLYHQKNTSYPKSSDHDGDSSRNYSFPALEPIETVETLLDILLSAMDRSSLSESGILKLKESLQAAIIAKTQSARASITTTVYGQPHWYQTLIAAEQWGSLMDRPFHPLAKGKLGFTVTEYEHYMAEFNQPIALAWVAVAKTHLMVADQVENIDQQNPAAYLLDTAQQKKLAEEMVERHLSNTHMALPVHPWQLTQLSEGFFATDSVVSDSDATNNSKDSYANDLTDGTIVKLTFDAAVTYASASMRSMLLSADTPHSIKLPIGVYALNSKRYLPALKLINGEKNQAILMRARHIDKALAATLRLWDERIWWGYMSPMHLQDKRSTNPYFYQEKPTHLGAMLRSLPADLCEDQVRLMPMASLGMLVYKDGVSHHPFDEMIQAKYSGHPSVSNQSASINAEYIKSAAIECFKNLCDVFLGTMLRCLRLGLAPEMHGQNVVMVSKRHRFTSVLLRDHDSLRIYLPWLARHQIEDPEYLSMPNFKNRLYRDSPQALIFYLQSLGILVNIRAIIEALSEHYELSEKGLWLEAMSSLDNALASIDFDTDQAQFVREQLLTNPYYPHKTLLLPVIERGDDPHGSMPAGESRTINPFFSAKNIEANLMVDSIQKHNGAKING</sequence>
<protein>
    <submittedName>
        <fullName evidence="4">Achromobactin biosynthetic protein AcsA</fullName>
    </submittedName>
</protein>
<feature type="domain" description="Aerobactin siderophore biosynthesis IucA/IucC N-terminal" evidence="2">
    <location>
        <begin position="217"/>
        <end position="487"/>
    </location>
</feature>
<name>A0ABN4N1V4_9GAMM</name>
<dbReference type="Proteomes" id="UP000076104">
    <property type="component" value="Chromosome"/>
</dbReference>
<dbReference type="InterPro" id="IPR037455">
    <property type="entry name" value="LucA/IucC-like"/>
</dbReference>
<accession>A0ABN4N1V4</accession>
<dbReference type="Pfam" id="PF04183">
    <property type="entry name" value="IucA_IucC"/>
    <property type="match status" value="1"/>
</dbReference>
<dbReference type="EMBL" id="CP014945">
    <property type="protein sequence ID" value="AMT96833.1"/>
    <property type="molecule type" value="Genomic_DNA"/>
</dbReference>
<dbReference type="Pfam" id="PF06276">
    <property type="entry name" value="FhuF"/>
    <property type="match status" value="1"/>
</dbReference>
<keyword evidence="5" id="KW-1185">Reference proteome</keyword>
<dbReference type="PANTHER" id="PTHR34384:SF6">
    <property type="entry name" value="STAPHYLOFERRIN B SYNTHASE"/>
    <property type="match status" value="1"/>
</dbReference>
<dbReference type="RefSeq" id="WP_062844477.1">
    <property type="nucleotide sequence ID" value="NZ_CP014945.1"/>
</dbReference>
<dbReference type="InterPro" id="IPR022770">
    <property type="entry name" value="IucA/IucC-like_C"/>
</dbReference>
<evidence type="ECO:0000259" key="2">
    <source>
        <dbReference type="Pfam" id="PF04183"/>
    </source>
</evidence>
<dbReference type="InterPro" id="IPR007310">
    <property type="entry name" value="Aerobactin_biosyn_IucA/IucC_N"/>
</dbReference>
<evidence type="ECO:0000313" key="5">
    <source>
        <dbReference type="Proteomes" id="UP000076104"/>
    </source>
</evidence>
<organism evidence="4 5">
    <name type="scientific">Psychrobacter alimentarius</name>
    <dbReference type="NCBI Taxonomy" id="261164"/>
    <lineage>
        <taxon>Bacteria</taxon>
        <taxon>Pseudomonadati</taxon>
        <taxon>Pseudomonadota</taxon>
        <taxon>Gammaproteobacteria</taxon>
        <taxon>Moraxellales</taxon>
        <taxon>Moraxellaceae</taxon>
        <taxon>Psychrobacter</taxon>
    </lineage>
</organism>
<proteinExistence type="predicted"/>
<gene>
    <name evidence="4" type="ORF">A3K91_1227</name>
</gene>
<dbReference type="PANTHER" id="PTHR34384">
    <property type="entry name" value="L-2,3-DIAMINOPROPANOATE--CITRATE LIGASE"/>
    <property type="match status" value="1"/>
</dbReference>
<dbReference type="Gene3D" id="1.10.510.40">
    <property type="match status" value="1"/>
</dbReference>
<evidence type="ECO:0000259" key="3">
    <source>
        <dbReference type="Pfam" id="PF06276"/>
    </source>
</evidence>
<reference evidence="4 5" key="1">
    <citation type="submission" date="2016-03" db="EMBL/GenBank/DDBJ databases">
        <title>Genome sequencing of Psychrobacter alimentarius PAMC 27889.</title>
        <authorList>
            <person name="Lee J."/>
            <person name="Kim O.-S."/>
        </authorList>
    </citation>
    <scope>NUCLEOTIDE SEQUENCE [LARGE SCALE GENOMIC DNA]</scope>
    <source>
        <strain evidence="4 5">PAMC 27889</strain>
    </source>
</reference>
<feature type="domain" description="Aerobactin siderophore biosynthesis IucA/IucC-like C-terminal" evidence="3">
    <location>
        <begin position="535"/>
        <end position="690"/>
    </location>
</feature>
<evidence type="ECO:0000313" key="4">
    <source>
        <dbReference type="EMBL" id="AMT96833.1"/>
    </source>
</evidence>